<name>A0A453RU10_AEGTS</name>
<reference evidence="3" key="2">
    <citation type="journal article" date="2017" name="Nat. Plants">
        <title>The Aegilops tauschii genome reveals multiple impacts of transposons.</title>
        <authorList>
            <person name="Zhao G."/>
            <person name="Zou C."/>
            <person name="Li K."/>
            <person name="Wang K."/>
            <person name="Li T."/>
            <person name="Gao L."/>
            <person name="Zhang X."/>
            <person name="Wang H."/>
            <person name="Yang Z."/>
            <person name="Liu X."/>
            <person name="Jiang W."/>
            <person name="Mao L."/>
            <person name="Kong X."/>
            <person name="Jiao Y."/>
            <person name="Jia J."/>
        </authorList>
    </citation>
    <scope>NUCLEOTIDE SEQUENCE [LARGE SCALE GENOMIC DNA]</scope>
    <source>
        <strain evidence="3">cv. AL8/78</strain>
    </source>
</reference>
<dbReference type="FunFam" id="2.60.40.10:FF:001568">
    <property type="entry name" value="Ribonuclease E/G-like protein, chloroplastic"/>
    <property type="match status" value="1"/>
</dbReference>
<reference evidence="2" key="4">
    <citation type="submission" date="2019-03" db="UniProtKB">
        <authorList>
            <consortium name="EnsemblPlants"/>
        </authorList>
    </citation>
    <scope>IDENTIFICATION</scope>
</reference>
<dbReference type="InterPro" id="IPR002044">
    <property type="entry name" value="CBM20"/>
</dbReference>
<accession>A0A453RU10</accession>
<dbReference type="Pfam" id="PF00686">
    <property type="entry name" value="CBM_20"/>
    <property type="match status" value="1"/>
</dbReference>
<dbReference type="Proteomes" id="UP000015105">
    <property type="component" value="Chromosome 7D"/>
</dbReference>
<sequence length="180" mass="19743">MSTGRDDSAITCKGFCTISWSVKADVMDGHIIFMTGDPVTLGCWEPDMAVQLNPSVKSSNKWTAVIKVPYGVHFKYNYFVREGKNSSNDIVWRPGPECSLSIPSVSQKNHVILVKDQWMETSVAGISSPSWGSWLMEADSVEDQIAERGKHESIVKAHSVIDMVDGASSVGNVALPHIFI</sequence>
<dbReference type="Gramene" id="AET7Gv20700700.18">
    <property type="protein sequence ID" value="AET7Gv20700700.18"/>
    <property type="gene ID" value="AET7Gv20700700"/>
</dbReference>
<reference evidence="2" key="3">
    <citation type="journal article" date="2017" name="Nature">
        <title>Genome sequence of the progenitor of the wheat D genome Aegilops tauschii.</title>
        <authorList>
            <person name="Luo M.C."/>
            <person name="Gu Y.Q."/>
            <person name="Puiu D."/>
            <person name="Wang H."/>
            <person name="Twardziok S.O."/>
            <person name="Deal K.R."/>
            <person name="Huo N."/>
            <person name="Zhu T."/>
            <person name="Wang L."/>
            <person name="Wang Y."/>
            <person name="McGuire P.E."/>
            <person name="Liu S."/>
            <person name="Long H."/>
            <person name="Ramasamy R.K."/>
            <person name="Rodriguez J.C."/>
            <person name="Van S.L."/>
            <person name="Yuan L."/>
            <person name="Wang Z."/>
            <person name="Xia Z."/>
            <person name="Xiao L."/>
            <person name="Anderson O.D."/>
            <person name="Ouyang S."/>
            <person name="Liang Y."/>
            <person name="Zimin A.V."/>
            <person name="Pertea G."/>
            <person name="Qi P."/>
            <person name="Bennetzen J.L."/>
            <person name="Dai X."/>
            <person name="Dawson M.W."/>
            <person name="Muller H.G."/>
            <person name="Kugler K."/>
            <person name="Rivarola-Duarte L."/>
            <person name="Spannagl M."/>
            <person name="Mayer K.F.X."/>
            <person name="Lu F.H."/>
            <person name="Bevan M.W."/>
            <person name="Leroy P."/>
            <person name="Li P."/>
            <person name="You F.M."/>
            <person name="Sun Q."/>
            <person name="Liu Z."/>
            <person name="Lyons E."/>
            <person name="Wicker T."/>
            <person name="Salzberg S.L."/>
            <person name="Devos K.M."/>
            <person name="Dvorak J."/>
        </authorList>
    </citation>
    <scope>NUCLEOTIDE SEQUENCE [LARGE SCALE GENOMIC DNA]</scope>
    <source>
        <strain evidence="2">cv. AL8/78</strain>
    </source>
</reference>
<dbReference type="SMART" id="SM01065">
    <property type="entry name" value="CBM_2"/>
    <property type="match status" value="1"/>
</dbReference>
<dbReference type="EnsemblPlants" id="AET7Gv20700700.19">
    <property type="protein sequence ID" value="AET7Gv20700700.19"/>
    <property type="gene ID" value="AET7Gv20700700"/>
</dbReference>
<keyword evidence="3" id="KW-1185">Reference proteome</keyword>
<dbReference type="InterPro" id="IPR013783">
    <property type="entry name" value="Ig-like_fold"/>
</dbReference>
<dbReference type="Gene3D" id="2.60.40.10">
    <property type="entry name" value="Immunoglobulins"/>
    <property type="match status" value="1"/>
</dbReference>
<dbReference type="SUPFAM" id="SSF49452">
    <property type="entry name" value="Starch-binding domain-like"/>
    <property type="match status" value="1"/>
</dbReference>
<proteinExistence type="predicted"/>
<reference evidence="3" key="1">
    <citation type="journal article" date="2014" name="Science">
        <title>Ancient hybridizations among the ancestral genomes of bread wheat.</title>
        <authorList>
            <consortium name="International Wheat Genome Sequencing Consortium,"/>
            <person name="Marcussen T."/>
            <person name="Sandve S.R."/>
            <person name="Heier L."/>
            <person name="Spannagl M."/>
            <person name="Pfeifer M."/>
            <person name="Jakobsen K.S."/>
            <person name="Wulff B.B."/>
            <person name="Steuernagel B."/>
            <person name="Mayer K.F."/>
            <person name="Olsen O.A."/>
        </authorList>
    </citation>
    <scope>NUCLEOTIDE SEQUENCE [LARGE SCALE GENOMIC DNA]</scope>
    <source>
        <strain evidence="3">cv. AL8/78</strain>
    </source>
</reference>
<dbReference type="AlphaFoldDB" id="A0A453RU10"/>
<evidence type="ECO:0000313" key="2">
    <source>
        <dbReference type="EnsemblPlants" id="AET7Gv20700700.18"/>
    </source>
</evidence>
<evidence type="ECO:0000259" key="1">
    <source>
        <dbReference type="PROSITE" id="PS51166"/>
    </source>
</evidence>
<dbReference type="Gramene" id="AET7Gv20700700.19">
    <property type="protein sequence ID" value="AET7Gv20700700.19"/>
    <property type="gene ID" value="AET7Gv20700700"/>
</dbReference>
<reference evidence="2" key="5">
    <citation type="journal article" date="2021" name="G3 (Bethesda)">
        <title>Aegilops tauschii genome assembly Aet v5.0 features greater sequence contiguity and improved annotation.</title>
        <authorList>
            <person name="Wang L."/>
            <person name="Zhu T."/>
            <person name="Rodriguez J.C."/>
            <person name="Deal K.R."/>
            <person name="Dubcovsky J."/>
            <person name="McGuire P.E."/>
            <person name="Lux T."/>
            <person name="Spannagl M."/>
            <person name="Mayer K.F.X."/>
            <person name="Baldrich P."/>
            <person name="Meyers B.C."/>
            <person name="Huo N."/>
            <person name="Gu Y.Q."/>
            <person name="Zhou H."/>
            <person name="Devos K.M."/>
            <person name="Bennetzen J.L."/>
            <person name="Unver T."/>
            <person name="Budak H."/>
            <person name="Gulick P.J."/>
            <person name="Galiba G."/>
            <person name="Kalapos B."/>
            <person name="Nelson D.R."/>
            <person name="Li P."/>
            <person name="You F.M."/>
            <person name="Luo M.C."/>
            <person name="Dvorak J."/>
        </authorList>
    </citation>
    <scope>NUCLEOTIDE SEQUENCE [LARGE SCALE GENOMIC DNA]</scope>
    <source>
        <strain evidence="2">cv. AL8/78</strain>
    </source>
</reference>
<protein>
    <recommendedName>
        <fullName evidence="1">CBM20 domain-containing protein</fullName>
    </recommendedName>
</protein>
<feature type="domain" description="CBM20" evidence="1">
    <location>
        <begin position="10"/>
        <end position="120"/>
    </location>
</feature>
<organism evidence="2 3">
    <name type="scientific">Aegilops tauschii subsp. strangulata</name>
    <name type="common">Goatgrass</name>
    <dbReference type="NCBI Taxonomy" id="200361"/>
    <lineage>
        <taxon>Eukaryota</taxon>
        <taxon>Viridiplantae</taxon>
        <taxon>Streptophyta</taxon>
        <taxon>Embryophyta</taxon>
        <taxon>Tracheophyta</taxon>
        <taxon>Spermatophyta</taxon>
        <taxon>Magnoliopsida</taxon>
        <taxon>Liliopsida</taxon>
        <taxon>Poales</taxon>
        <taxon>Poaceae</taxon>
        <taxon>BOP clade</taxon>
        <taxon>Pooideae</taxon>
        <taxon>Triticodae</taxon>
        <taxon>Triticeae</taxon>
        <taxon>Triticinae</taxon>
        <taxon>Aegilops</taxon>
    </lineage>
</organism>
<dbReference type="InterPro" id="IPR013784">
    <property type="entry name" value="Carb-bd-like_fold"/>
</dbReference>
<dbReference type="PROSITE" id="PS51166">
    <property type="entry name" value="CBM20"/>
    <property type="match status" value="1"/>
</dbReference>
<evidence type="ECO:0000313" key="3">
    <source>
        <dbReference type="Proteomes" id="UP000015105"/>
    </source>
</evidence>
<dbReference type="EnsemblPlants" id="AET7Gv20700700.18">
    <property type="protein sequence ID" value="AET7Gv20700700.18"/>
    <property type="gene ID" value="AET7Gv20700700"/>
</dbReference>
<dbReference type="GO" id="GO:2001070">
    <property type="term" value="F:starch binding"/>
    <property type="evidence" value="ECO:0007669"/>
    <property type="project" value="InterPro"/>
</dbReference>